<dbReference type="Gene3D" id="3.40.50.1390">
    <property type="entry name" value="Resolvase, N-terminal catalytic domain"/>
    <property type="match status" value="1"/>
</dbReference>
<dbReference type="PROSITE" id="PS51737">
    <property type="entry name" value="RECOMBINASE_DNA_BIND"/>
    <property type="match status" value="1"/>
</dbReference>
<dbReference type="PANTHER" id="PTHR30461:SF2">
    <property type="entry name" value="SERINE RECOMBINASE PINE-RELATED"/>
    <property type="match status" value="1"/>
</dbReference>
<dbReference type="Proteomes" id="UP000190559">
    <property type="component" value="Unassembled WGS sequence"/>
</dbReference>
<evidence type="ECO:0000256" key="1">
    <source>
        <dbReference type="ARBA" id="ARBA00023125"/>
    </source>
</evidence>
<dbReference type="InterPro" id="IPR050639">
    <property type="entry name" value="SSR_resolvase"/>
</dbReference>
<dbReference type="InterPro" id="IPR038109">
    <property type="entry name" value="DNA_bind_recomb_sf"/>
</dbReference>
<dbReference type="CDD" id="cd00338">
    <property type="entry name" value="Ser_Recombinase"/>
    <property type="match status" value="1"/>
</dbReference>
<dbReference type="AlphaFoldDB" id="A0A1T1P6V6"/>
<evidence type="ECO:0000259" key="4">
    <source>
        <dbReference type="PROSITE" id="PS51737"/>
    </source>
</evidence>
<keyword evidence="2" id="KW-0233">DNA recombination</keyword>
<feature type="domain" description="Recombinase" evidence="4">
    <location>
        <begin position="211"/>
        <end position="318"/>
    </location>
</feature>
<evidence type="ECO:0000313" key="5">
    <source>
        <dbReference type="EMBL" id="OOW71301.1"/>
    </source>
</evidence>
<dbReference type="Pfam" id="PF00239">
    <property type="entry name" value="Resolvase"/>
    <property type="match status" value="1"/>
</dbReference>
<keyword evidence="3" id="KW-0175">Coiled coil</keyword>
<feature type="coiled-coil region" evidence="3">
    <location>
        <begin position="456"/>
        <end position="483"/>
    </location>
</feature>
<gene>
    <name evidence="5" type="ORF">Xmlh_08855</name>
</gene>
<evidence type="ECO:0000256" key="2">
    <source>
        <dbReference type="ARBA" id="ARBA00023172"/>
    </source>
</evidence>
<proteinExistence type="predicted"/>
<sequence>MRSESTSAFGQPNDINPILLLSDTATPGSMAIKAKVYSYLRFSDPKQAAGSSADRQMEYARRWAAEHGMMLDSELSMQDAGLSAYHQRHVTRGALGLFLQAIDDARIPAGSVLVVEGLDRLSRAEPIQAQAQLAQIINAGITVVTASDGREYNREGLKAQPMDLVYSLLVMIRAHEESDTKSKRVRAAIHRQCQGWTAGTWHGLVRNGKDPHWLRLVGQSFEIVPERGEAVRTAVSMFREGHGAVRIMRTLADRGLQITNGGNPSQQLYRIVRNRALIGEKVLEVDGQEYRLAGYYPPLLSPAEFADLQHLTAQRSRRKGTGEIPGLITGMRIAFCGYCGAAMVSQNLMTRGRREDGRPQNGHRRLICVSNSQGGGCPVAGSCSVVPIEHALVTFCADQMNLSRLLDSGNRADGIAGQLTIARVQVSDTTARIDKITDALLASDAGQAPAAFLRRARELEFELAEQQRRVEALEHELAAVALSPEPAAAKAWAGLVEGVEALDHDARIKARQLVADTFDRIVVFHRGRKPEQSRSWKGTIDLLLMAKRGGARLLHIDRQTGDWKAGEEIDTVQIPLPPGVAEATPQSEASLGPV</sequence>
<organism evidence="5 6">
    <name type="scientific">Xanthomonas axonopodis pv. melhusii</name>
    <dbReference type="NCBI Taxonomy" id="487834"/>
    <lineage>
        <taxon>Bacteria</taxon>
        <taxon>Pseudomonadati</taxon>
        <taxon>Pseudomonadota</taxon>
        <taxon>Gammaproteobacteria</taxon>
        <taxon>Lysobacterales</taxon>
        <taxon>Lysobacteraceae</taxon>
        <taxon>Xanthomonas</taxon>
    </lineage>
</organism>
<dbReference type="GO" id="GO:0003677">
    <property type="term" value="F:DNA binding"/>
    <property type="evidence" value="ECO:0007669"/>
    <property type="project" value="UniProtKB-KW"/>
</dbReference>
<dbReference type="EMBL" id="LOJW01000012">
    <property type="protein sequence ID" value="OOW71301.1"/>
    <property type="molecule type" value="Genomic_DNA"/>
</dbReference>
<dbReference type="InterPro" id="IPR006119">
    <property type="entry name" value="Resolv_N"/>
</dbReference>
<reference evidence="5 6" key="1">
    <citation type="submission" date="2015-12" db="EMBL/GenBank/DDBJ databases">
        <authorList>
            <person name="Shamseldin A."/>
            <person name="Moawad H."/>
            <person name="Abd El-Rahim W.M."/>
            <person name="Sadowsky M.J."/>
        </authorList>
    </citation>
    <scope>NUCLEOTIDE SEQUENCE [LARGE SCALE GENOMIC DNA]</scope>
    <source>
        <strain evidence="5 6">LMG9050</strain>
    </source>
</reference>
<evidence type="ECO:0000313" key="6">
    <source>
        <dbReference type="Proteomes" id="UP000190559"/>
    </source>
</evidence>
<comment type="caution">
    <text evidence="5">The sequence shown here is derived from an EMBL/GenBank/DDBJ whole genome shotgun (WGS) entry which is preliminary data.</text>
</comment>
<dbReference type="Gene3D" id="3.90.1750.20">
    <property type="entry name" value="Putative Large Serine Recombinase, Chain B, Domain 2"/>
    <property type="match status" value="1"/>
</dbReference>
<dbReference type="SMART" id="SM00857">
    <property type="entry name" value="Resolvase"/>
    <property type="match status" value="1"/>
</dbReference>
<dbReference type="InterPro" id="IPR011109">
    <property type="entry name" value="DNA_bind_recombinase_dom"/>
</dbReference>
<dbReference type="SUPFAM" id="SSF53041">
    <property type="entry name" value="Resolvase-like"/>
    <property type="match status" value="1"/>
</dbReference>
<dbReference type="Pfam" id="PF07508">
    <property type="entry name" value="Recombinase"/>
    <property type="match status" value="1"/>
</dbReference>
<accession>A0A1T1P6V6</accession>
<dbReference type="InterPro" id="IPR036162">
    <property type="entry name" value="Resolvase-like_N_sf"/>
</dbReference>
<dbReference type="GO" id="GO:0000150">
    <property type="term" value="F:DNA strand exchange activity"/>
    <property type="evidence" value="ECO:0007669"/>
    <property type="project" value="InterPro"/>
</dbReference>
<protein>
    <submittedName>
        <fullName evidence="5">Integrase</fullName>
    </submittedName>
</protein>
<name>A0A1T1P6V6_9XANT</name>
<keyword evidence="1" id="KW-0238">DNA-binding</keyword>
<evidence type="ECO:0000256" key="3">
    <source>
        <dbReference type="SAM" id="Coils"/>
    </source>
</evidence>
<dbReference type="PANTHER" id="PTHR30461">
    <property type="entry name" value="DNA-INVERTASE FROM LAMBDOID PROPHAGE"/>
    <property type="match status" value="1"/>
</dbReference>